<dbReference type="GO" id="GO:0016874">
    <property type="term" value="F:ligase activity"/>
    <property type="evidence" value="ECO:0007669"/>
    <property type="project" value="UniProtKB-KW"/>
</dbReference>
<dbReference type="Pfam" id="PF13563">
    <property type="entry name" value="2_5_RNA_ligase2"/>
    <property type="match status" value="1"/>
</dbReference>
<dbReference type="SUPFAM" id="SSF55144">
    <property type="entry name" value="LigT-like"/>
    <property type="match status" value="1"/>
</dbReference>
<dbReference type="RefSeq" id="WP_215788731.1">
    <property type="nucleotide sequence ID" value="NZ_JAHKKG010000005.1"/>
</dbReference>
<sequence length="174" mass="18605">MEPTHSALIVTVPEAEPFVAAHRDRYDQAAAWGVPAHITVCYPFLPPDRIDGHVRTGLRQAAAGVPAFFCSLTAVSWFGERVVWLAPEPAGPFRALTAAVTARFPAARPYDGLYDEVVPHLTIGHDHDPADLKAAADDVAGHLPVPARITAMRLTVGTPVPGSSWSALEEFPLG</sequence>
<evidence type="ECO:0000313" key="2">
    <source>
        <dbReference type="Proteomes" id="UP001519654"/>
    </source>
</evidence>
<keyword evidence="2" id="KW-1185">Reference proteome</keyword>
<accession>A0ABS5YR29</accession>
<dbReference type="Gene3D" id="3.90.1140.10">
    <property type="entry name" value="Cyclic phosphodiesterase"/>
    <property type="match status" value="1"/>
</dbReference>
<gene>
    <name evidence="1" type="ORF">KOI35_18695</name>
</gene>
<dbReference type="InterPro" id="IPR009097">
    <property type="entry name" value="Cyclic_Pdiesterase"/>
</dbReference>
<protein>
    <submittedName>
        <fullName evidence="1">2'-5' RNA ligase family protein</fullName>
    </submittedName>
</protein>
<organism evidence="1 2">
    <name type="scientific">Paractinoplanes bogorensis</name>
    <dbReference type="NCBI Taxonomy" id="1610840"/>
    <lineage>
        <taxon>Bacteria</taxon>
        <taxon>Bacillati</taxon>
        <taxon>Actinomycetota</taxon>
        <taxon>Actinomycetes</taxon>
        <taxon>Micromonosporales</taxon>
        <taxon>Micromonosporaceae</taxon>
        <taxon>Paractinoplanes</taxon>
    </lineage>
</organism>
<dbReference type="Proteomes" id="UP001519654">
    <property type="component" value="Unassembled WGS sequence"/>
</dbReference>
<dbReference type="EMBL" id="JAHKKG010000005">
    <property type="protein sequence ID" value="MBU2665541.1"/>
    <property type="molecule type" value="Genomic_DNA"/>
</dbReference>
<keyword evidence="1" id="KW-0436">Ligase</keyword>
<comment type="caution">
    <text evidence="1">The sequence shown here is derived from an EMBL/GenBank/DDBJ whole genome shotgun (WGS) entry which is preliminary data.</text>
</comment>
<name>A0ABS5YR29_9ACTN</name>
<reference evidence="1 2" key="1">
    <citation type="submission" date="2021-06" db="EMBL/GenBank/DDBJ databases">
        <title>Actinoplanes lichenicola sp. nov., and Actinoplanes ovalisporus sp. nov., isolated from lichen in Thailand.</title>
        <authorList>
            <person name="Saeng-In P."/>
            <person name="Kanchanasin P."/>
            <person name="Yuki M."/>
            <person name="Kudo T."/>
            <person name="Ohkuma M."/>
            <person name="Phongsopitanun W."/>
            <person name="Tanasupawat S."/>
        </authorList>
    </citation>
    <scope>NUCLEOTIDE SEQUENCE [LARGE SCALE GENOMIC DNA]</scope>
    <source>
        <strain evidence="1 2">NBRC 110975</strain>
    </source>
</reference>
<evidence type="ECO:0000313" key="1">
    <source>
        <dbReference type="EMBL" id="MBU2665541.1"/>
    </source>
</evidence>
<proteinExistence type="predicted"/>